<dbReference type="Gene3D" id="1.10.340.70">
    <property type="match status" value="1"/>
</dbReference>
<organism evidence="3">
    <name type="scientific">Capitella teleta</name>
    <name type="common">Polychaete worm</name>
    <dbReference type="NCBI Taxonomy" id="283909"/>
    <lineage>
        <taxon>Eukaryota</taxon>
        <taxon>Metazoa</taxon>
        <taxon>Spiralia</taxon>
        <taxon>Lophotrochozoa</taxon>
        <taxon>Annelida</taxon>
        <taxon>Polychaeta</taxon>
        <taxon>Sedentaria</taxon>
        <taxon>Scolecida</taxon>
        <taxon>Capitellidae</taxon>
        <taxon>Capitella</taxon>
    </lineage>
</organism>
<evidence type="ECO:0000313" key="5">
    <source>
        <dbReference type="Proteomes" id="UP000014760"/>
    </source>
</evidence>
<feature type="domain" description="Integrase zinc-binding" evidence="2">
    <location>
        <begin position="206"/>
        <end position="241"/>
    </location>
</feature>
<evidence type="ECO:0000256" key="1">
    <source>
        <dbReference type="SAM" id="MobiDB-lite"/>
    </source>
</evidence>
<dbReference type="EnsemblMetazoa" id="CapteT188873">
    <property type="protein sequence ID" value="CapteP188873"/>
    <property type="gene ID" value="CapteG188873"/>
</dbReference>
<proteinExistence type="predicted"/>
<dbReference type="Pfam" id="PF17921">
    <property type="entry name" value="Integrase_H2C2"/>
    <property type="match status" value="1"/>
</dbReference>
<dbReference type="Proteomes" id="UP000014760">
    <property type="component" value="Unassembled WGS sequence"/>
</dbReference>
<name>R7T601_CAPTE</name>
<feature type="region of interest" description="Disordered" evidence="1">
    <location>
        <begin position="371"/>
        <end position="393"/>
    </location>
</feature>
<reference evidence="5" key="1">
    <citation type="submission" date="2012-12" db="EMBL/GenBank/DDBJ databases">
        <authorList>
            <person name="Hellsten U."/>
            <person name="Grimwood J."/>
            <person name="Chapman J.A."/>
            <person name="Shapiro H."/>
            <person name="Aerts A."/>
            <person name="Otillar R.P."/>
            <person name="Terry A.Y."/>
            <person name="Boore J.L."/>
            <person name="Simakov O."/>
            <person name="Marletaz F."/>
            <person name="Cho S.-J."/>
            <person name="Edsinger-Gonzales E."/>
            <person name="Havlak P."/>
            <person name="Kuo D.-H."/>
            <person name="Larsson T."/>
            <person name="Lv J."/>
            <person name="Arendt D."/>
            <person name="Savage R."/>
            <person name="Osoegawa K."/>
            <person name="de Jong P."/>
            <person name="Lindberg D.R."/>
            <person name="Seaver E.C."/>
            <person name="Weisblat D.A."/>
            <person name="Putnam N.H."/>
            <person name="Grigoriev I.V."/>
            <person name="Rokhsar D.S."/>
        </authorList>
    </citation>
    <scope>NUCLEOTIDE SEQUENCE</scope>
    <source>
        <strain evidence="5">I ESC-2004</strain>
    </source>
</reference>
<dbReference type="AlphaFoldDB" id="R7T601"/>
<sequence length="412" mass="45891">MHPALKLVSITNHPLPIRGACTIRLAGLPIEVLVCESLGIDMLIGADLCRSSIIDFKNGLLTLGNQKFPMQTIEKSCFSVIAISCIPRAPQKVVNDIIDAYSDIFSHKATPVNVARSLLPAVIDTAAIEPSTPTSVIVPADIPDVWVTDRIDLQDLARHQKEQFHDAYVEASQETDESPYIVQGSLLYTIAEPSHNAGRYLCLLLPQQFRQKVIDRCHAEVGHAAFLKTLSRVQEHYVWPEGDRLQAIRLAERILHGYRSKQKDAYRKQEPGRAKRLPPGIFVSARILNPRKGETRWQPGYQVISSHDGALRVIEIATGHVVRINQRNVRKIPESKPYNEINPLSPLKNQTTSDFVHSEARPIPVVEESYLPTRMPRGPDRARNDKPNLTPSITTLATSAAIAPSFVFPSDD</sequence>
<evidence type="ECO:0000313" key="3">
    <source>
        <dbReference type="EMBL" id="ELT88755.1"/>
    </source>
</evidence>
<evidence type="ECO:0000259" key="2">
    <source>
        <dbReference type="Pfam" id="PF17921"/>
    </source>
</evidence>
<reference evidence="3 5" key="2">
    <citation type="journal article" date="2013" name="Nature">
        <title>Insights into bilaterian evolution from three spiralian genomes.</title>
        <authorList>
            <person name="Simakov O."/>
            <person name="Marletaz F."/>
            <person name="Cho S.J."/>
            <person name="Edsinger-Gonzales E."/>
            <person name="Havlak P."/>
            <person name="Hellsten U."/>
            <person name="Kuo D.H."/>
            <person name="Larsson T."/>
            <person name="Lv J."/>
            <person name="Arendt D."/>
            <person name="Savage R."/>
            <person name="Osoegawa K."/>
            <person name="de Jong P."/>
            <person name="Grimwood J."/>
            <person name="Chapman J.A."/>
            <person name="Shapiro H."/>
            <person name="Aerts A."/>
            <person name="Otillar R.P."/>
            <person name="Terry A.Y."/>
            <person name="Boore J.L."/>
            <person name="Grigoriev I.V."/>
            <person name="Lindberg D.R."/>
            <person name="Seaver E.C."/>
            <person name="Weisblat D.A."/>
            <person name="Putnam N.H."/>
            <person name="Rokhsar D.S."/>
        </authorList>
    </citation>
    <scope>NUCLEOTIDE SEQUENCE</scope>
    <source>
        <strain evidence="3 5">I ESC-2004</strain>
    </source>
</reference>
<dbReference type="InterPro" id="IPR041588">
    <property type="entry name" value="Integrase_H2C2"/>
</dbReference>
<feature type="compositionally biased region" description="Basic and acidic residues" evidence="1">
    <location>
        <begin position="377"/>
        <end position="386"/>
    </location>
</feature>
<gene>
    <name evidence="3" type="ORF">CAPTEDRAFT_188873</name>
</gene>
<keyword evidence="5" id="KW-1185">Reference proteome</keyword>
<accession>R7T601</accession>
<dbReference type="EMBL" id="AMQN01015225">
    <property type="status" value="NOT_ANNOTATED_CDS"/>
    <property type="molecule type" value="Genomic_DNA"/>
</dbReference>
<evidence type="ECO:0000313" key="4">
    <source>
        <dbReference type="EnsemblMetazoa" id="CapteP188873"/>
    </source>
</evidence>
<protein>
    <recommendedName>
        <fullName evidence="2">Integrase zinc-binding domain-containing protein</fullName>
    </recommendedName>
</protein>
<dbReference type="EMBL" id="KB311722">
    <property type="protein sequence ID" value="ELT88755.1"/>
    <property type="molecule type" value="Genomic_DNA"/>
</dbReference>
<dbReference type="HOGENOM" id="CLU_655944_0_0_1"/>
<dbReference type="OrthoDB" id="417598at2759"/>
<reference evidence="4" key="3">
    <citation type="submission" date="2015-06" db="UniProtKB">
        <authorList>
            <consortium name="EnsemblMetazoa"/>
        </authorList>
    </citation>
    <scope>IDENTIFICATION</scope>
</reference>